<keyword evidence="3" id="KW-0813">Transport</keyword>
<dbReference type="RefSeq" id="WP_046438372.1">
    <property type="nucleotide sequence ID" value="NZ_CP011312.1"/>
</dbReference>
<dbReference type="GO" id="GO:0005886">
    <property type="term" value="C:plasma membrane"/>
    <property type="evidence" value="ECO:0007669"/>
    <property type="project" value="UniProtKB-SubCell"/>
</dbReference>
<dbReference type="STRING" id="35755.UL82_00575"/>
<evidence type="ECO:0000256" key="2">
    <source>
        <dbReference type="ARBA" id="ARBA00007935"/>
    </source>
</evidence>
<feature type="transmembrane region" description="Helical" evidence="8">
    <location>
        <begin position="190"/>
        <end position="221"/>
    </location>
</feature>
<dbReference type="Proteomes" id="UP000033457">
    <property type="component" value="Chromosome"/>
</dbReference>
<dbReference type="GO" id="GO:0033214">
    <property type="term" value="P:siderophore-iron import into cell"/>
    <property type="evidence" value="ECO:0007669"/>
    <property type="project" value="TreeGrafter"/>
</dbReference>
<reference evidence="10 12" key="2">
    <citation type="submission" date="2018-12" db="EMBL/GenBank/DDBJ databases">
        <authorList>
            <consortium name="Pathogen Informatics"/>
        </authorList>
    </citation>
    <scope>NUCLEOTIDE SEQUENCE [LARGE SCALE GENOMIC DNA]</scope>
    <source>
        <strain evidence="10 12">NCTC949</strain>
    </source>
</reference>
<organism evidence="9 11">
    <name type="scientific">Corynebacterium kutscheri</name>
    <dbReference type="NCBI Taxonomy" id="35755"/>
    <lineage>
        <taxon>Bacteria</taxon>
        <taxon>Bacillati</taxon>
        <taxon>Actinomycetota</taxon>
        <taxon>Actinomycetes</taxon>
        <taxon>Mycobacteriales</taxon>
        <taxon>Corynebacteriaceae</taxon>
        <taxon>Corynebacterium</taxon>
    </lineage>
</organism>
<feature type="transmembrane region" description="Helical" evidence="8">
    <location>
        <begin position="316"/>
        <end position="334"/>
    </location>
</feature>
<evidence type="ECO:0000313" key="11">
    <source>
        <dbReference type="Proteomes" id="UP000033457"/>
    </source>
</evidence>
<evidence type="ECO:0000256" key="1">
    <source>
        <dbReference type="ARBA" id="ARBA00004651"/>
    </source>
</evidence>
<feature type="transmembrane region" description="Helical" evidence="8">
    <location>
        <begin position="12"/>
        <end position="33"/>
    </location>
</feature>
<dbReference type="PANTHER" id="PTHR30472">
    <property type="entry name" value="FERRIC ENTEROBACTIN TRANSPORT SYSTEM PERMEASE PROTEIN"/>
    <property type="match status" value="1"/>
</dbReference>
<comment type="similarity">
    <text evidence="2">Belongs to the binding-protein-dependent transport system permease family. FecCD subfamily.</text>
</comment>
<dbReference type="Proteomes" id="UP000271380">
    <property type="component" value="Chromosome"/>
</dbReference>
<keyword evidence="11" id="KW-1185">Reference proteome</keyword>
<dbReference type="EMBL" id="CP011312">
    <property type="protein sequence ID" value="AKE40352.1"/>
    <property type="molecule type" value="Genomic_DNA"/>
</dbReference>
<comment type="subcellular location">
    <subcellularLocation>
        <location evidence="1">Cell membrane</location>
        <topology evidence="1">Multi-pass membrane protein</topology>
    </subcellularLocation>
</comment>
<gene>
    <name evidence="10" type="ORF">NCTC949_00576</name>
    <name evidence="9" type="ORF">UL82_00575</name>
</gene>
<keyword evidence="5 8" id="KW-0812">Transmembrane</keyword>
<dbReference type="InterPro" id="IPR037294">
    <property type="entry name" value="ABC_BtuC-like"/>
</dbReference>
<dbReference type="HOGENOM" id="CLU_013016_0_2_11"/>
<dbReference type="FunFam" id="1.10.3470.10:FF:000001">
    <property type="entry name" value="Vitamin B12 ABC transporter permease BtuC"/>
    <property type="match status" value="1"/>
</dbReference>
<sequence length="342" mass="36113">MMVQLTRGDKLRGWFVLTLIAVVIGVSCLALVLGRYPIAPTTVIEVLRNEIFHNAVSDPTNRSIVMTTRLPRIVLALFVGCGLAVAGSAFQSLFSNPLATPDTLGVAAGTCVGAVIGLMLDWNIIGVQLLALICGLITVYVAMIIAKTQGQTSIVMLILAGVVMSAVANAIISILKLVADPTSKLPEITYWLMGSLAGVQFSAIALGIPGVVIGLIVIYLLRWRLNILSLSEDEIRATGVNVKILRPLIIGAATLITASVVSMCGQVGWIGLLVPHCARMLVGNNSKVVIPTSMLLGSCFMVIIDTLARTVSASEIPISVLTALVGAPFFISLLRSSGGRWR</sequence>
<dbReference type="PROSITE" id="PS51257">
    <property type="entry name" value="PROKAR_LIPOPROTEIN"/>
    <property type="match status" value="1"/>
</dbReference>
<name>A0A0F6QY50_9CORY</name>
<protein>
    <submittedName>
        <fullName evidence="10">ABC transporter transmembrane protein</fullName>
    </submittedName>
    <submittedName>
        <fullName evidence="9">ABC-type Fe3+-siderophore transport system, permease component</fullName>
    </submittedName>
</protein>
<dbReference type="Pfam" id="PF01032">
    <property type="entry name" value="FecCD"/>
    <property type="match status" value="1"/>
</dbReference>
<dbReference type="Gene3D" id="1.10.3470.10">
    <property type="entry name" value="ABC transporter involved in vitamin B12 uptake, BtuC"/>
    <property type="match status" value="1"/>
</dbReference>
<evidence type="ECO:0000313" key="10">
    <source>
        <dbReference type="EMBL" id="VEH05377.1"/>
    </source>
</evidence>
<keyword evidence="4" id="KW-1003">Cell membrane</keyword>
<evidence type="ECO:0000256" key="6">
    <source>
        <dbReference type="ARBA" id="ARBA00022989"/>
    </source>
</evidence>
<dbReference type="EMBL" id="LR134377">
    <property type="protein sequence ID" value="VEH05377.1"/>
    <property type="molecule type" value="Genomic_DNA"/>
</dbReference>
<keyword evidence="6 8" id="KW-1133">Transmembrane helix</keyword>
<evidence type="ECO:0000256" key="7">
    <source>
        <dbReference type="ARBA" id="ARBA00023136"/>
    </source>
</evidence>
<evidence type="ECO:0000256" key="4">
    <source>
        <dbReference type="ARBA" id="ARBA00022475"/>
    </source>
</evidence>
<evidence type="ECO:0000256" key="8">
    <source>
        <dbReference type="SAM" id="Phobius"/>
    </source>
</evidence>
<feature type="transmembrane region" description="Helical" evidence="8">
    <location>
        <begin position="248"/>
        <end position="274"/>
    </location>
</feature>
<proteinExistence type="inferred from homology"/>
<reference evidence="9 11" key="1">
    <citation type="journal article" date="2015" name="Genome Announc.">
        <title>Complete Genome Sequence of Corynebacterium kutscheri DSM 20755, a Corynebacterial Type Strain with Remarkably Low G+C Content of Chromosomal DNA.</title>
        <authorList>
            <person name="Ruckert C."/>
            <person name="Albersmeier A."/>
            <person name="Winkler A."/>
            <person name="Tauch A."/>
        </authorList>
    </citation>
    <scope>NUCLEOTIDE SEQUENCE [LARGE SCALE GENOMIC DNA]</scope>
    <source>
        <strain evidence="9 11">DSM 20755</strain>
    </source>
</reference>
<dbReference type="SUPFAM" id="SSF81345">
    <property type="entry name" value="ABC transporter involved in vitamin B12 uptake, BtuC"/>
    <property type="match status" value="1"/>
</dbReference>
<dbReference type="CDD" id="cd06550">
    <property type="entry name" value="TM_ABC_iron-siderophores_like"/>
    <property type="match status" value="1"/>
</dbReference>
<evidence type="ECO:0000256" key="3">
    <source>
        <dbReference type="ARBA" id="ARBA00022448"/>
    </source>
</evidence>
<feature type="transmembrane region" description="Helical" evidence="8">
    <location>
        <begin position="129"/>
        <end position="148"/>
    </location>
</feature>
<dbReference type="AlphaFoldDB" id="A0A0F6QY50"/>
<dbReference type="InterPro" id="IPR000522">
    <property type="entry name" value="ABC_transptr_permease_BtuC"/>
</dbReference>
<feature type="transmembrane region" description="Helical" evidence="8">
    <location>
        <begin position="73"/>
        <end position="91"/>
    </location>
</feature>
<evidence type="ECO:0000256" key="5">
    <source>
        <dbReference type="ARBA" id="ARBA00022692"/>
    </source>
</evidence>
<evidence type="ECO:0000313" key="12">
    <source>
        <dbReference type="Proteomes" id="UP000271380"/>
    </source>
</evidence>
<evidence type="ECO:0000313" key="9">
    <source>
        <dbReference type="EMBL" id="AKE40352.1"/>
    </source>
</evidence>
<keyword evidence="7 8" id="KW-0472">Membrane</keyword>
<dbReference type="KEGG" id="cku:UL82_00575"/>
<dbReference type="GO" id="GO:0022857">
    <property type="term" value="F:transmembrane transporter activity"/>
    <property type="evidence" value="ECO:0007669"/>
    <property type="project" value="InterPro"/>
</dbReference>
<dbReference type="PANTHER" id="PTHR30472:SF70">
    <property type="entry name" value="MOLYBDATE IMPORT SYSTEM PERMEASE PROTEIN MOLB"/>
    <property type="match status" value="1"/>
</dbReference>
<accession>A0A0F6QY50</accession>
<feature type="transmembrane region" description="Helical" evidence="8">
    <location>
        <begin position="154"/>
        <end position="178"/>
    </location>
</feature>